<feature type="non-terminal residue" evidence="1">
    <location>
        <position position="1"/>
    </location>
</feature>
<evidence type="ECO:0000313" key="1">
    <source>
        <dbReference type="EMBL" id="CAG8594014.1"/>
    </source>
</evidence>
<dbReference type="Proteomes" id="UP000789860">
    <property type="component" value="Unassembled WGS sequence"/>
</dbReference>
<name>A0ACA9MJL8_9GLOM</name>
<comment type="caution">
    <text evidence="1">The sequence shown here is derived from an EMBL/GenBank/DDBJ whole genome shotgun (WGS) entry which is preliminary data.</text>
</comment>
<proteinExistence type="predicted"/>
<evidence type="ECO:0000313" key="2">
    <source>
        <dbReference type="Proteomes" id="UP000789860"/>
    </source>
</evidence>
<dbReference type="EMBL" id="CAJVPM010013295">
    <property type="protein sequence ID" value="CAG8594014.1"/>
    <property type="molecule type" value="Genomic_DNA"/>
</dbReference>
<protein>
    <submittedName>
        <fullName evidence="1">7314_t:CDS:1</fullName>
    </submittedName>
</protein>
<organism evidence="1 2">
    <name type="scientific">Scutellospora calospora</name>
    <dbReference type="NCBI Taxonomy" id="85575"/>
    <lineage>
        <taxon>Eukaryota</taxon>
        <taxon>Fungi</taxon>
        <taxon>Fungi incertae sedis</taxon>
        <taxon>Mucoromycota</taxon>
        <taxon>Glomeromycotina</taxon>
        <taxon>Glomeromycetes</taxon>
        <taxon>Diversisporales</taxon>
        <taxon>Gigasporaceae</taxon>
        <taxon>Scutellospora</taxon>
    </lineage>
</organism>
<reference evidence="1" key="1">
    <citation type="submission" date="2021-06" db="EMBL/GenBank/DDBJ databases">
        <authorList>
            <person name="Kallberg Y."/>
            <person name="Tangrot J."/>
            <person name="Rosling A."/>
        </authorList>
    </citation>
    <scope>NUCLEOTIDE SEQUENCE</scope>
    <source>
        <strain evidence="1">AU212A</strain>
    </source>
</reference>
<accession>A0ACA9MJL8</accession>
<sequence length="944" mass="105917">ERVNNNSNYAFVLEDPSKPRKYQLNFNLGSEYVKDLKHIPVTAMDHHNPQQQRHADLLPNRQPVSSITLPPIRELILPPLSSINHQQPHSHVQQESIPLSSRPHLPPLQHSFDPPQNPSSYNYQTAINDRANDNHTQFSPPEVAHYHPHHGYPTANNVNHHYQHPSVSHHHHHVSQQPSQVPHLPQAPPLPHHQTYQSQQPPLPHLYQQQQPLPQNSNHVHHQQQHSQLHHHHHQSHVYNNEIVPERNQHDYQPSSVSVGYNRQPYYTQILNDNGPSQMIASQPSNMVTPSHDHQIRFPDSIANYSPQPIQPMYKKVQQAPITDLLNSSHQPPPLNPVSPPKSLHLQPSQQQYPHENRETSPFYLAPPSHHQSGSNSSVSTRSSSPAPSTPVASFLSSPNNNLSQFVEKPIDQSLPPKKTSIVPAGPLPVQQPVTAPTQSQSNVTNDDIPVFVQYVVPTPDIGSQPNISKSTTRPRKNSLTTSNGVLPSSQKRTRKPKDVSVSKDITHEDKKSRSINRTSSEIPSECCSSDIPIQNLKRDYSCVPDSQIVEYKPSQEIIDDSTMMNGVIESKDENIETALILNSLKNNIIPISNTDTMNVDSKNIEMKNIDTKDVDMKDVDINVDKNIMNNNIVDTNVMNNNIVDTNIMNNNIVDTNIMNKNIISNSDINTNELMDGQKLATKVRQLSIHEENPVKEENDDDPQMKFPIISRSGSFNSSKRHQSPIKKSVLDIDKRVCDDNSADNRVVNNIVHIKQEHVPIDNPDNDSDNDLAMDDDSDDDEFSKRKQPKRDNELDNNVQWNSDDMETEEEVEEEVEIYQTTSSISGKDDNRKQTVIYSSSPPSSTSFLQGINRVKVEDVKDTSIITGTTTIKPTFPVSPNTNGSGTMSRKASTSSSISRKGSTSSNGSNKDAASNTPCSDVSDTLSTSTSIPPFYIFKFLLRC</sequence>
<keyword evidence="2" id="KW-1185">Reference proteome</keyword>
<gene>
    <name evidence="1" type="ORF">SCALOS_LOCUS6683</name>
</gene>